<dbReference type="EMBL" id="ANOH01000376">
    <property type="protein sequence ID" value="EMI53133.1"/>
    <property type="molecule type" value="Genomic_DNA"/>
</dbReference>
<comment type="caution">
    <text evidence="1">The sequence shown here is derived from an EMBL/GenBank/DDBJ whole genome shotgun (WGS) entry which is preliminary data.</text>
</comment>
<evidence type="ECO:0000313" key="2">
    <source>
        <dbReference type="Proteomes" id="UP000011885"/>
    </source>
</evidence>
<evidence type="ECO:0000313" key="1">
    <source>
        <dbReference type="EMBL" id="EMI53133.1"/>
    </source>
</evidence>
<protein>
    <submittedName>
        <fullName evidence="1">Uncharacterized protein</fullName>
    </submittedName>
</protein>
<gene>
    <name evidence="1" type="ORF">RSSM_05425</name>
</gene>
<dbReference type="PATRIC" id="fig|1263870.3.peg.5754"/>
<proteinExistence type="predicted"/>
<accession>M5UAW3</accession>
<dbReference type="AlphaFoldDB" id="M5UAW3"/>
<dbReference type="Proteomes" id="UP000011885">
    <property type="component" value="Unassembled WGS sequence"/>
</dbReference>
<keyword evidence="2" id="KW-1185">Reference proteome</keyword>
<sequence length="43" mass="4943">MACHRHQTAKIECGKQEPHRISTEKNPMIYRRNTATVCGKSET</sequence>
<reference evidence="1 2" key="1">
    <citation type="journal article" date="2013" name="Mar. Genomics">
        <title>Expression of sulfatases in Rhodopirellula baltica and the diversity of sulfatases in the genus Rhodopirellula.</title>
        <authorList>
            <person name="Wegner C.E."/>
            <person name="Richter-Heitmann T."/>
            <person name="Klindworth A."/>
            <person name="Klockow C."/>
            <person name="Richter M."/>
            <person name="Achstetter T."/>
            <person name="Glockner F.O."/>
            <person name="Harder J."/>
        </authorList>
    </citation>
    <scope>NUCLEOTIDE SEQUENCE [LARGE SCALE GENOMIC DNA]</scope>
    <source>
        <strain evidence="1 2">SM41</strain>
    </source>
</reference>
<name>M5UAW3_9BACT</name>
<organism evidence="1 2">
    <name type="scientific">Rhodopirellula sallentina SM41</name>
    <dbReference type="NCBI Taxonomy" id="1263870"/>
    <lineage>
        <taxon>Bacteria</taxon>
        <taxon>Pseudomonadati</taxon>
        <taxon>Planctomycetota</taxon>
        <taxon>Planctomycetia</taxon>
        <taxon>Pirellulales</taxon>
        <taxon>Pirellulaceae</taxon>
        <taxon>Rhodopirellula</taxon>
    </lineage>
</organism>